<sequence>MPRNVEIKAKIDSVDAMLSLAAKLADAGPTELLQDDTFFPCPNGRLKLRAFPDGTGELIFYQRPDSQGPKTSEYTISPTHAPDTLRQTLTAAYGQAGRVRKKRTLFLIGRTRLHLDAVEGLGDFLELEVVLEPTESATAGEATAKALLVQLGISQEQLVAKAYVDLLAGGG</sequence>
<dbReference type="PANTHER" id="PTHR21028:SF2">
    <property type="entry name" value="CYTH DOMAIN-CONTAINING PROTEIN"/>
    <property type="match status" value="1"/>
</dbReference>
<dbReference type="RefSeq" id="WP_005996238.1">
    <property type="nucleotide sequence ID" value="NZ_AECZ01000036.1"/>
</dbReference>
<dbReference type="eggNOG" id="COG1437">
    <property type="taxonomic scope" value="Bacteria"/>
</dbReference>
<comment type="caution">
    <text evidence="2">The sequence shown here is derived from an EMBL/GenBank/DDBJ whole genome shotgun (WGS) entry which is preliminary data.</text>
</comment>
<dbReference type="PROSITE" id="PS51707">
    <property type="entry name" value="CYTH"/>
    <property type="match status" value="1"/>
</dbReference>
<organism evidence="2 3">
    <name type="scientific">Solidesulfovibrio fructosivorans JJ]</name>
    <dbReference type="NCBI Taxonomy" id="596151"/>
    <lineage>
        <taxon>Bacteria</taxon>
        <taxon>Pseudomonadati</taxon>
        <taxon>Thermodesulfobacteriota</taxon>
        <taxon>Desulfovibrionia</taxon>
        <taxon>Desulfovibrionales</taxon>
        <taxon>Desulfovibrionaceae</taxon>
        <taxon>Solidesulfovibrio</taxon>
    </lineage>
</organism>
<dbReference type="Pfam" id="PF01928">
    <property type="entry name" value="CYTH"/>
    <property type="match status" value="1"/>
</dbReference>
<dbReference type="Proteomes" id="UP000006250">
    <property type="component" value="Unassembled WGS sequence"/>
</dbReference>
<evidence type="ECO:0000313" key="2">
    <source>
        <dbReference type="EMBL" id="EFL49673.1"/>
    </source>
</evidence>
<evidence type="ECO:0000313" key="3">
    <source>
        <dbReference type="Proteomes" id="UP000006250"/>
    </source>
</evidence>
<feature type="domain" description="CYTH" evidence="1">
    <location>
        <begin position="2"/>
        <end position="169"/>
    </location>
</feature>
<gene>
    <name evidence="2" type="ORF">DesfrDRAFT_3596</name>
</gene>
<name>E1K146_SOLFR</name>
<evidence type="ECO:0000259" key="1">
    <source>
        <dbReference type="PROSITE" id="PS51707"/>
    </source>
</evidence>
<proteinExistence type="predicted"/>
<dbReference type="OrthoDB" id="271656at2"/>
<dbReference type="InterPro" id="IPR023577">
    <property type="entry name" value="CYTH_domain"/>
</dbReference>
<protein>
    <submittedName>
        <fullName evidence="2">Adenylate cyclase</fullName>
    </submittedName>
</protein>
<dbReference type="PANTHER" id="PTHR21028">
    <property type="entry name" value="SI:CH211-156B7.4"/>
    <property type="match status" value="1"/>
</dbReference>
<dbReference type="EMBL" id="AECZ01000036">
    <property type="protein sequence ID" value="EFL49673.1"/>
    <property type="molecule type" value="Genomic_DNA"/>
</dbReference>
<dbReference type="SMART" id="SM01118">
    <property type="entry name" value="CYTH"/>
    <property type="match status" value="1"/>
</dbReference>
<keyword evidence="3" id="KW-1185">Reference proteome</keyword>
<dbReference type="AlphaFoldDB" id="E1K146"/>
<dbReference type="InterPro" id="IPR033469">
    <property type="entry name" value="CYTH-like_dom_sf"/>
</dbReference>
<dbReference type="Gene3D" id="2.40.320.10">
    <property type="entry name" value="Hypothetical Protein Pfu-838710-001"/>
    <property type="match status" value="1"/>
</dbReference>
<reference evidence="2 3" key="1">
    <citation type="submission" date="2010-08" db="EMBL/GenBank/DDBJ databases">
        <title>The draft genome of Desulfovibrio fructosovorans JJ.</title>
        <authorList>
            <consortium name="US DOE Joint Genome Institute (JGI-PGF)"/>
            <person name="Lucas S."/>
            <person name="Copeland A."/>
            <person name="Lapidus A."/>
            <person name="Cheng J.-F."/>
            <person name="Bruce D."/>
            <person name="Goodwin L."/>
            <person name="Pitluck S."/>
            <person name="Land M.L."/>
            <person name="Hauser L."/>
            <person name="Chang Y.-J."/>
            <person name="Jeffries C."/>
            <person name="Wall J.D."/>
            <person name="Stahl D.A."/>
            <person name="Arkin A.P."/>
            <person name="Dehal P."/>
            <person name="Stolyar S.M."/>
            <person name="Hazen T.C."/>
            <person name="Woyke T.J."/>
        </authorList>
    </citation>
    <scope>NUCLEOTIDE SEQUENCE [LARGE SCALE GENOMIC DNA]</scope>
    <source>
        <strain evidence="2 3">JJ</strain>
    </source>
</reference>
<accession>E1K146</accession>
<dbReference type="SUPFAM" id="SSF55154">
    <property type="entry name" value="CYTH-like phosphatases"/>
    <property type="match status" value="1"/>
</dbReference>
<dbReference type="InterPro" id="IPR008173">
    <property type="entry name" value="Adenylyl_cyclase_CyaB"/>
</dbReference>
<dbReference type="STRING" id="596151.DesfrDRAFT_3596"/>
<dbReference type="CDD" id="cd07890">
    <property type="entry name" value="CYTH-like_AC_IV-like"/>
    <property type="match status" value="1"/>
</dbReference>